<dbReference type="InterPro" id="IPR011687">
    <property type="entry name" value="Nop53/GLTSCR2"/>
</dbReference>
<dbReference type="GO" id="GO:0006364">
    <property type="term" value="P:rRNA processing"/>
    <property type="evidence" value="ECO:0007669"/>
    <property type="project" value="TreeGrafter"/>
</dbReference>
<comment type="subcellular location">
    <subcellularLocation>
        <location evidence="1">Nucleus</location>
        <location evidence="1">Nucleolus</location>
    </subcellularLocation>
    <subcellularLocation>
        <location evidence="2">Nucleus</location>
        <location evidence="2">Nucleoplasm</location>
    </subcellularLocation>
</comment>
<dbReference type="OrthoDB" id="5072at2759"/>
<sequence>MSVLANIGSIESKPTKSKASRKGKQAWRKNIDLSTLETGLEERLEEKIKGGVPIVEQTNSDLFQVDTKPDANIIAPPKKKLRIEKILESSSKITVPGKSNKQLEKEVYKDRYDRKLKASLKALVNKPFFKEDPLLNRSNTSVNQRYDVWAGEEDNNAAIEQRNHKKSLSKLSTMELHYKEKKIKKPIVLESALDLKKLIVPAVELPHPGMSYVPDETERLDLVNKVAKNIRKEIAKETKISKFIKNFKGNKNQAIEFEQKLVEKEALIQTKTEIAKVKATIPKTKLGKYSVKQIEIPVKLSGKLTKSLRTLKPESNLLLESFVGLQKRNLIEPRVRVEKKRRYKLKTTEKWSYKDFK</sequence>
<dbReference type="GO" id="GO:0005654">
    <property type="term" value="C:nucleoplasm"/>
    <property type="evidence" value="ECO:0007669"/>
    <property type="project" value="UniProtKB-SubCell"/>
</dbReference>
<evidence type="ECO:0000256" key="5">
    <source>
        <dbReference type="ARBA" id="ARBA00022517"/>
    </source>
</evidence>
<dbReference type="GO" id="GO:0000027">
    <property type="term" value="P:ribosomal large subunit assembly"/>
    <property type="evidence" value="ECO:0007669"/>
    <property type="project" value="TreeGrafter"/>
</dbReference>
<accession>A0A2T9Z0K8</accession>
<keyword evidence="9" id="KW-1185">Reference proteome</keyword>
<dbReference type="GO" id="GO:0008097">
    <property type="term" value="F:5S rRNA binding"/>
    <property type="evidence" value="ECO:0007669"/>
    <property type="project" value="TreeGrafter"/>
</dbReference>
<dbReference type="AlphaFoldDB" id="A0A2T9Z0K8"/>
<protein>
    <recommendedName>
        <fullName evidence="4">Ribosome biogenesis protein NOP53</fullName>
    </recommendedName>
</protein>
<evidence type="ECO:0000256" key="6">
    <source>
        <dbReference type="ARBA" id="ARBA00023242"/>
    </source>
</evidence>
<evidence type="ECO:0000256" key="1">
    <source>
        <dbReference type="ARBA" id="ARBA00004604"/>
    </source>
</evidence>
<organism evidence="8 9">
    <name type="scientific">Smittium simulii</name>
    <dbReference type="NCBI Taxonomy" id="133385"/>
    <lineage>
        <taxon>Eukaryota</taxon>
        <taxon>Fungi</taxon>
        <taxon>Fungi incertae sedis</taxon>
        <taxon>Zoopagomycota</taxon>
        <taxon>Kickxellomycotina</taxon>
        <taxon>Harpellomycetes</taxon>
        <taxon>Harpellales</taxon>
        <taxon>Legeriomycetaceae</taxon>
        <taxon>Smittium</taxon>
    </lineage>
</organism>
<dbReference type="PIRSF" id="PIRSF017302">
    <property type="entry name" value="Gltscr2"/>
    <property type="match status" value="1"/>
</dbReference>
<comment type="similarity">
    <text evidence="3">Belongs to the NOP53 family.</text>
</comment>
<dbReference type="Proteomes" id="UP000245383">
    <property type="component" value="Unassembled WGS sequence"/>
</dbReference>
<evidence type="ECO:0000313" key="8">
    <source>
        <dbReference type="EMBL" id="PVU98099.1"/>
    </source>
</evidence>
<dbReference type="Pfam" id="PF07767">
    <property type="entry name" value="Nop53"/>
    <property type="match status" value="1"/>
</dbReference>
<dbReference type="EMBL" id="MBFR01000003">
    <property type="protein sequence ID" value="PVU98099.1"/>
    <property type="molecule type" value="Genomic_DNA"/>
</dbReference>
<evidence type="ECO:0000256" key="4">
    <source>
        <dbReference type="ARBA" id="ARBA00018339"/>
    </source>
</evidence>
<dbReference type="GO" id="GO:0005730">
    <property type="term" value="C:nucleolus"/>
    <property type="evidence" value="ECO:0007669"/>
    <property type="project" value="UniProtKB-SubCell"/>
</dbReference>
<dbReference type="PANTHER" id="PTHR14211:SF7">
    <property type="entry name" value="RIBOSOME BIOGENESIS PROTEIN NOP53"/>
    <property type="match status" value="1"/>
</dbReference>
<dbReference type="STRING" id="133385.A0A2T9Z0K8"/>
<reference evidence="8 9" key="1">
    <citation type="journal article" date="2018" name="MBio">
        <title>Comparative Genomics Reveals the Core Gene Toolbox for the Fungus-Insect Symbiosis.</title>
        <authorList>
            <person name="Wang Y."/>
            <person name="Stata M."/>
            <person name="Wang W."/>
            <person name="Stajich J.E."/>
            <person name="White M.M."/>
            <person name="Moncalvo J.M."/>
        </authorList>
    </citation>
    <scope>NUCLEOTIDE SEQUENCE [LARGE SCALE GENOMIC DNA]</scope>
    <source>
        <strain evidence="8 9">SWE-8-4</strain>
    </source>
</reference>
<proteinExistence type="inferred from homology"/>
<evidence type="ECO:0000256" key="3">
    <source>
        <dbReference type="ARBA" id="ARBA00008838"/>
    </source>
</evidence>
<name>A0A2T9Z0K8_9FUNG</name>
<gene>
    <name evidence="8" type="ORF">BB561_000116</name>
</gene>
<evidence type="ECO:0000256" key="7">
    <source>
        <dbReference type="SAM" id="MobiDB-lite"/>
    </source>
</evidence>
<comment type="caution">
    <text evidence="8">The sequence shown here is derived from an EMBL/GenBank/DDBJ whole genome shotgun (WGS) entry which is preliminary data.</text>
</comment>
<keyword evidence="6" id="KW-0539">Nucleus</keyword>
<keyword evidence="5" id="KW-0690">Ribosome biogenesis</keyword>
<dbReference type="PANTHER" id="PTHR14211">
    <property type="entry name" value="GLIOMA SUPPRESSOR CANDIDATE REGION GENE 2"/>
    <property type="match status" value="1"/>
</dbReference>
<feature type="compositionally biased region" description="Basic residues" evidence="7">
    <location>
        <begin position="15"/>
        <end position="25"/>
    </location>
</feature>
<evidence type="ECO:0000256" key="2">
    <source>
        <dbReference type="ARBA" id="ARBA00004642"/>
    </source>
</evidence>
<feature type="region of interest" description="Disordered" evidence="7">
    <location>
        <begin position="1"/>
        <end position="25"/>
    </location>
</feature>
<evidence type="ECO:0000313" key="9">
    <source>
        <dbReference type="Proteomes" id="UP000245383"/>
    </source>
</evidence>